<gene>
    <name evidence="1" type="ORF">OWV82_013592</name>
</gene>
<keyword evidence="1" id="KW-0808">Transferase</keyword>
<sequence>MRKAGSSVLLPFDIEIERTCRRNRKEKSEASTQPQTYTMEPNVGNNVGPEDQRALRDYAVPTVNGASTSIRRPAIQTNNFEIKPAIIQMIQTSIQFNGLGSATRTLIDTAAGDALMEKTTDEAYDLLKEMAANAYQWPTKRLTSKKVLGVHEVDSISVLTAQLTTLTKQLEAMIANSIHIPQMVCELCSGNHSSTDCQVGNPFAVSSFEQVSYVGNYNQQNNLYSNTYNQGWQNHSNFSWKGNQTAARSTPKFQPQEKNVSLEEALAQLTMNTSKFMTNTETTLENQAASIQNLEVQVGRMV</sequence>
<comment type="caution">
    <text evidence="1">The sequence shown here is derived from an EMBL/GenBank/DDBJ whole genome shotgun (WGS) entry which is preliminary data.</text>
</comment>
<keyword evidence="1" id="KW-0548">Nucleotidyltransferase</keyword>
<dbReference type="Proteomes" id="UP001164539">
    <property type="component" value="Chromosome 7"/>
</dbReference>
<organism evidence="1 2">
    <name type="scientific">Melia azedarach</name>
    <name type="common">Chinaberry tree</name>
    <dbReference type="NCBI Taxonomy" id="155640"/>
    <lineage>
        <taxon>Eukaryota</taxon>
        <taxon>Viridiplantae</taxon>
        <taxon>Streptophyta</taxon>
        <taxon>Embryophyta</taxon>
        <taxon>Tracheophyta</taxon>
        <taxon>Spermatophyta</taxon>
        <taxon>Magnoliopsida</taxon>
        <taxon>eudicotyledons</taxon>
        <taxon>Gunneridae</taxon>
        <taxon>Pentapetalae</taxon>
        <taxon>rosids</taxon>
        <taxon>malvids</taxon>
        <taxon>Sapindales</taxon>
        <taxon>Meliaceae</taxon>
        <taxon>Melia</taxon>
    </lineage>
</organism>
<name>A0ACC1XUS5_MELAZ</name>
<reference evidence="1 2" key="1">
    <citation type="journal article" date="2023" name="Science">
        <title>Complex scaffold remodeling in plant triterpene biosynthesis.</title>
        <authorList>
            <person name="De La Pena R."/>
            <person name="Hodgson H."/>
            <person name="Liu J.C."/>
            <person name="Stephenson M.J."/>
            <person name="Martin A.C."/>
            <person name="Owen C."/>
            <person name="Harkess A."/>
            <person name="Leebens-Mack J."/>
            <person name="Jimenez L.E."/>
            <person name="Osbourn A."/>
            <person name="Sattely E.S."/>
        </authorList>
    </citation>
    <scope>NUCLEOTIDE SEQUENCE [LARGE SCALE GENOMIC DNA]</scope>
    <source>
        <strain evidence="2">cv. JPN11</strain>
        <tissue evidence="1">Leaf</tissue>
    </source>
</reference>
<proteinExistence type="predicted"/>
<keyword evidence="2" id="KW-1185">Reference proteome</keyword>
<evidence type="ECO:0000313" key="2">
    <source>
        <dbReference type="Proteomes" id="UP001164539"/>
    </source>
</evidence>
<dbReference type="EMBL" id="CM051400">
    <property type="protein sequence ID" value="KAJ4715207.1"/>
    <property type="molecule type" value="Genomic_DNA"/>
</dbReference>
<keyword evidence="1" id="KW-0239">DNA-directed DNA polymerase</keyword>
<protein>
    <submittedName>
        <fullName evidence="1">DNA-directed DNA polymerase</fullName>
    </submittedName>
</protein>
<accession>A0ACC1XUS5</accession>
<evidence type="ECO:0000313" key="1">
    <source>
        <dbReference type="EMBL" id="KAJ4715207.1"/>
    </source>
</evidence>